<gene>
    <name evidence="1" type="ORF">OE229_01100</name>
</gene>
<evidence type="ECO:0000313" key="2">
    <source>
        <dbReference type="Proteomes" id="UP001062223"/>
    </source>
</evidence>
<accession>A0A9Q9P8J6</accession>
<name>A0A9Q9P8J6_9MICO</name>
<reference evidence="1" key="1">
    <citation type="submission" date="2022-09" db="EMBL/GenBank/DDBJ databases">
        <title>Taxonomy of Curtobacterium flaccumfaciens.</title>
        <authorList>
            <person name="Osdaghi E."/>
            <person name="Taghavi S.M."/>
            <person name="Hamidizade M."/>
            <person name="Abachi H."/>
            <person name="Fazliarab A."/>
            <person name="Baeyen S."/>
            <person name="Portier P."/>
            <person name="Van Vaerenbergh J."/>
            <person name="Jacques M.-A."/>
        </authorList>
    </citation>
    <scope>NUCLEOTIDE SEQUENCE</scope>
    <source>
        <strain evidence="1">AGQB46</strain>
    </source>
</reference>
<protein>
    <submittedName>
        <fullName evidence="1">Uncharacterized protein</fullName>
    </submittedName>
</protein>
<evidence type="ECO:0000313" key="1">
    <source>
        <dbReference type="EMBL" id="UYC81089.1"/>
    </source>
</evidence>
<dbReference type="EMBL" id="CP106879">
    <property type="protein sequence ID" value="UYC81089.1"/>
    <property type="molecule type" value="Genomic_DNA"/>
</dbReference>
<dbReference type="KEGG" id="cpoi:OE229_01100"/>
<dbReference type="Proteomes" id="UP001062223">
    <property type="component" value="Chromosome"/>
</dbReference>
<dbReference type="RefSeq" id="WP_262139356.1">
    <property type="nucleotide sequence ID" value="NZ_CP106879.1"/>
</dbReference>
<proteinExistence type="predicted"/>
<sequence>MKIVAQGVDGVWLPVPSDLGDAPVKKIVKWAQPAAREVLPRRAFSPHPKQMFLQTLFGAVAQATRPNEQYFIHRAALPAEVLVVRVRWEPAEPDLTAQLQRLVGPGDSRDVEVGGASPVVIVPGIEGWRAGLHRSDEVVGHVAAFERGGLSVQVRVDLPPEWLVPLQPDVEQLVRSLETV</sequence>
<dbReference type="AlphaFoldDB" id="A0A9Q9P8J6"/>
<organism evidence="1 2">
    <name type="scientific">Curtobacterium poinsettiae</name>
    <dbReference type="NCBI Taxonomy" id="159612"/>
    <lineage>
        <taxon>Bacteria</taxon>
        <taxon>Bacillati</taxon>
        <taxon>Actinomycetota</taxon>
        <taxon>Actinomycetes</taxon>
        <taxon>Micrococcales</taxon>
        <taxon>Microbacteriaceae</taxon>
        <taxon>Curtobacterium</taxon>
    </lineage>
</organism>